<feature type="transmembrane region" description="Helical" evidence="1">
    <location>
        <begin position="59"/>
        <end position="78"/>
    </location>
</feature>
<gene>
    <name evidence="2" type="ORF">Cci01nite_82690</name>
</gene>
<feature type="transmembrane region" description="Helical" evidence="1">
    <location>
        <begin position="12"/>
        <end position="31"/>
    </location>
</feature>
<keyword evidence="3" id="KW-1185">Reference proteome</keyword>
<evidence type="ECO:0000256" key="1">
    <source>
        <dbReference type="SAM" id="Phobius"/>
    </source>
</evidence>
<organism evidence="2 3">
    <name type="scientific">Catellatospora citrea</name>
    <dbReference type="NCBI Taxonomy" id="53366"/>
    <lineage>
        <taxon>Bacteria</taxon>
        <taxon>Bacillati</taxon>
        <taxon>Actinomycetota</taxon>
        <taxon>Actinomycetes</taxon>
        <taxon>Micromonosporales</taxon>
        <taxon>Micromonosporaceae</taxon>
        <taxon>Catellatospora</taxon>
    </lineage>
</organism>
<keyword evidence="1" id="KW-0472">Membrane</keyword>
<reference evidence="2 3" key="1">
    <citation type="submission" date="2021-01" db="EMBL/GenBank/DDBJ databases">
        <title>Whole genome shotgun sequence of Catellatospora citrea NBRC 14495.</title>
        <authorList>
            <person name="Komaki H."/>
            <person name="Tamura T."/>
        </authorList>
    </citation>
    <scope>NUCLEOTIDE SEQUENCE [LARGE SCALE GENOMIC DNA]</scope>
    <source>
        <strain evidence="2 3">NBRC 14495</strain>
    </source>
</reference>
<protein>
    <submittedName>
        <fullName evidence="2">Uncharacterized protein</fullName>
    </submittedName>
</protein>
<sequence>MDEPGRRPSRLSGLWAATVGGGAVVLLMVLLQPHLDPAKCPNAGGNGNASAFSDPQWDFYLIAVLAGWLLSIVVEQLLPVTWRHRARSDIAARGLAAVLSATGASCVLICSVLTVCR</sequence>
<proteinExistence type="predicted"/>
<name>A0A8J3P687_9ACTN</name>
<comment type="caution">
    <text evidence="2">The sequence shown here is derived from an EMBL/GenBank/DDBJ whole genome shotgun (WGS) entry which is preliminary data.</text>
</comment>
<evidence type="ECO:0000313" key="2">
    <source>
        <dbReference type="EMBL" id="GIG03176.1"/>
    </source>
</evidence>
<dbReference type="EMBL" id="BONH01000075">
    <property type="protein sequence ID" value="GIG03176.1"/>
    <property type="molecule type" value="Genomic_DNA"/>
</dbReference>
<feature type="transmembrane region" description="Helical" evidence="1">
    <location>
        <begin position="90"/>
        <end position="115"/>
    </location>
</feature>
<dbReference type="AlphaFoldDB" id="A0A8J3P687"/>
<evidence type="ECO:0000313" key="3">
    <source>
        <dbReference type="Proteomes" id="UP000659904"/>
    </source>
</evidence>
<keyword evidence="1" id="KW-1133">Transmembrane helix</keyword>
<accession>A0A8J3P687</accession>
<keyword evidence="1" id="KW-0812">Transmembrane</keyword>
<dbReference type="Proteomes" id="UP000659904">
    <property type="component" value="Unassembled WGS sequence"/>
</dbReference>